<proteinExistence type="predicted"/>
<dbReference type="Proteomes" id="UP000054064">
    <property type="component" value="Unassembled WGS sequence"/>
</dbReference>
<gene>
    <name evidence="1" type="ORF">N320_07303</name>
</gene>
<organism evidence="1 2">
    <name type="scientific">Buceros rhinoceros silvestris</name>
    <dbReference type="NCBI Taxonomy" id="175836"/>
    <lineage>
        <taxon>Eukaryota</taxon>
        <taxon>Metazoa</taxon>
        <taxon>Chordata</taxon>
        <taxon>Craniata</taxon>
        <taxon>Vertebrata</taxon>
        <taxon>Euteleostomi</taxon>
        <taxon>Archelosauria</taxon>
        <taxon>Archosauria</taxon>
        <taxon>Dinosauria</taxon>
        <taxon>Saurischia</taxon>
        <taxon>Theropoda</taxon>
        <taxon>Coelurosauria</taxon>
        <taxon>Aves</taxon>
        <taxon>Neognathae</taxon>
        <taxon>Neoaves</taxon>
        <taxon>Telluraves</taxon>
        <taxon>Coraciimorphae</taxon>
        <taxon>Bucerotiformes</taxon>
        <taxon>Bucerotidae</taxon>
        <taxon>Buceros</taxon>
    </lineage>
</organism>
<name>A0A091GPU0_BUCRH</name>
<accession>A0A091GPU0</accession>
<keyword evidence="2" id="KW-1185">Reference proteome</keyword>
<feature type="non-terminal residue" evidence="1">
    <location>
        <position position="1"/>
    </location>
</feature>
<evidence type="ECO:0000313" key="1">
    <source>
        <dbReference type="EMBL" id="KFO85179.1"/>
    </source>
</evidence>
<feature type="non-terminal residue" evidence="1">
    <location>
        <position position="45"/>
    </location>
</feature>
<evidence type="ECO:0000313" key="2">
    <source>
        <dbReference type="Proteomes" id="UP000054064"/>
    </source>
</evidence>
<dbReference type="EMBL" id="KL506986">
    <property type="protein sequence ID" value="KFO85179.1"/>
    <property type="molecule type" value="Genomic_DNA"/>
</dbReference>
<sequence length="45" mass="5228">VVFICRSWRSWTWITGITSEGPVHGKIPRLFRSNIGRLSISRQND</sequence>
<reference evidence="1 2" key="1">
    <citation type="submission" date="2014-04" db="EMBL/GenBank/DDBJ databases">
        <title>Genome evolution of avian class.</title>
        <authorList>
            <person name="Zhang G."/>
            <person name="Li C."/>
        </authorList>
    </citation>
    <scope>NUCLEOTIDE SEQUENCE [LARGE SCALE GENOMIC DNA]</scope>
    <source>
        <strain evidence="1">BGI_N320</strain>
    </source>
</reference>
<dbReference type="AlphaFoldDB" id="A0A091GPU0"/>
<protein>
    <submittedName>
        <fullName evidence="1">Uncharacterized protein</fullName>
    </submittedName>
</protein>